<proteinExistence type="predicted"/>
<dbReference type="Proteomes" id="UP000004416">
    <property type="component" value="Unassembled WGS sequence"/>
</dbReference>
<dbReference type="EMBL" id="AFZX01000023">
    <property type="protein sequence ID" value="EHL08258.1"/>
    <property type="molecule type" value="Genomic_DNA"/>
</dbReference>
<dbReference type="AlphaFoldDB" id="G9XJ90"/>
<accession>G9XJ90</accession>
<evidence type="ECO:0000313" key="2">
    <source>
        <dbReference type="Proteomes" id="UP000004416"/>
    </source>
</evidence>
<dbReference type="HOGENOM" id="CLU_3042701_0_0_9"/>
<name>G9XJ90_DESHA</name>
<reference evidence="1 2" key="1">
    <citation type="submission" date="2011-08" db="EMBL/GenBank/DDBJ databases">
        <authorList>
            <person name="Weinstock G."/>
            <person name="Sodergren E."/>
            <person name="Clifton S."/>
            <person name="Fulton L."/>
            <person name="Fulton B."/>
            <person name="Courtney L."/>
            <person name="Fronick C."/>
            <person name="Harrison M."/>
            <person name="Strong C."/>
            <person name="Farmer C."/>
            <person name="Delahaunty K."/>
            <person name="Markovic C."/>
            <person name="Hall O."/>
            <person name="Minx P."/>
            <person name="Tomlinson C."/>
            <person name="Mitreva M."/>
            <person name="Hou S."/>
            <person name="Chen J."/>
            <person name="Wollam A."/>
            <person name="Pepin K.H."/>
            <person name="Johnson M."/>
            <person name="Bhonagiri V."/>
            <person name="Zhang X."/>
            <person name="Suruliraj S."/>
            <person name="Warren W."/>
            <person name="Chinwalla A."/>
            <person name="Mardis E.R."/>
            <person name="Wilson R.K."/>
        </authorList>
    </citation>
    <scope>NUCLEOTIDE SEQUENCE [LARGE SCALE GENOMIC DNA]</scope>
    <source>
        <strain evidence="1 2">DP7</strain>
    </source>
</reference>
<comment type="caution">
    <text evidence="1">The sequence shown here is derived from an EMBL/GenBank/DDBJ whole genome shotgun (WGS) entry which is preliminary data.</text>
</comment>
<organism evidence="1 2">
    <name type="scientific">Desulfitobacterium hafniense DP7</name>
    <dbReference type="NCBI Taxonomy" id="537010"/>
    <lineage>
        <taxon>Bacteria</taxon>
        <taxon>Bacillati</taxon>
        <taxon>Bacillota</taxon>
        <taxon>Clostridia</taxon>
        <taxon>Eubacteriales</taxon>
        <taxon>Desulfitobacteriaceae</taxon>
        <taxon>Desulfitobacterium</taxon>
    </lineage>
</organism>
<protein>
    <submittedName>
        <fullName evidence="1">Uncharacterized protein</fullName>
    </submittedName>
</protein>
<gene>
    <name evidence="1" type="ORF">HMPREF0322_01016</name>
</gene>
<evidence type="ECO:0000313" key="1">
    <source>
        <dbReference type="EMBL" id="EHL08258.1"/>
    </source>
</evidence>
<sequence>MSTNSAADEARFGAALNHGIESRPKHFRILEAASAFLREDGVIRNLIFFGILKA</sequence>